<name>A0ABN5IR62_9CAUL</name>
<evidence type="ECO:0000313" key="2">
    <source>
        <dbReference type="Proteomes" id="UP000240527"/>
    </source>
</evidence>
<evidence type="ECO:0000313" key="1">
    <source>
        <dbReference type="EMBL" id="AVQ01520.1"/>
    </source>
</evidence>
<dbReference type="Proteomes" id="UP000240527">
    <property type="component" value="Chromosome"/>
</dbReference>
<dbReference type="InterPro" id="IPR008318">
    <property type="entry name" value="UCP030820"/>
</dbReference>
<dbReference type="RefSeq" id="WP_013078414.1">
    <property type="nucleotide sequence ID" value="NZ_CP027850.1"/>
</dbReference>
<keyword evidence="2" id="KW-1185">Reference proteome</keyword>
<dbReference type="PIRSF" id="PIRSF030820">
    <property type="entry name" value="UCP030820"/>
    <property type="match status" value="1"/>
</dbReference>
<accession>A0ABN5IR62</accession>
<dbReference type="EMBL" id="CP027850">
    <property type="protein sequence ID" value="AVQ01520.1"/>
    <property type="molecule type" value="Genomic_DNA"/>
</dbReference>
<gene>
    <name evidence="1" type="ORF">B7G68_06415</name>
</gene>
<reference evidence="1 2" key="1">
    <citation type="journal article" date="2015" name="Biotechnol. Bioeng.">
        <title>Genome sequence and phenotypic characterization of Caulobacter segnis.</title>
        <authorList>
            <person name="Patel S."/>
            <person name="Fletcher B."/>
            <person name="Scott D.C."/>
            <person name="Ely B."/>
        </authorList>
    </citation>
    <scope>NUCLEOTIDE SEQUENCE [LARGE SCALE GENOMIC DNA]</scope>
    <source>
        <strain evidence="1 2">TK0059</strain>
    </source>
</reference>
<sequence>MPKLIELVEGQARWVEDTFVFVADEDALPESGDVILSLARFEAEGDALLASNSRRVGVRIEPDQEVEVLAYDLPRLAVVALAFPKYRDGRAYTSARLLRERFGYQGQVRAVGDVLQEQAGFMVRCGFDAFEPADGATPEVWSKAADRFRHVYQRGADLRPTAFEERAS</sequence>
<protein>
    <submittedName>
        <fullName evidence="1">DUF934 domain-containing protein</fullName>
    </submittedName>
</protein>
<organism evidence="1 2">
    <name type="scientific">Caulobacter segnis</name>
    <dbReference type="NCBI Taxonomy" id="88688"/>
    <lineage>
        <taxon>Bacteria</taxon>
        <taxon>Pseudomonadati</taxon>
        <taxon>Pseudomonadota</taxon>
        <taxon>Alphaproteobacteria</taxon>
        <taxon>Caulobacterales</taxon>
        <taxon>Caulobacteraceae</taxon>
        <taxon>Caulobacter</taxon>
    </lineage>
</organism>
<dbReference type="Pfam" id="PF06073">
    <property type="entry name" value="DUF934"/>
    <property type="match status" value="1"/>
</dbReference>
<proteinExistence type="predicted"/>